<feature type="transmembrane region" description="Helical" evidence="5">
    <location>
        <begin position="174"/>
        <end position="195"/>
    </location>
</feature>
<evidence type="ECO:0000256" key="4">
    <source>
        <dbReference type="ARBA" id="ARBA00023136"/>
    </source>
</evidence>
<protein>
    <submittedName>
        <fullName evidence="6">Uncharacterized protein</fullName>
    </submittedName>
</protein>
<reference evidence="7" key="1">
    <citation type="submission" date="2015-02" db="EMBL/GenBank/DDBJ databases">
        <title>Genome sequencing for Strongylocentrotus purpuratus.</title>
        <authorList>
            <person name="Murali S."/>
            <person name="Liu Y."/>
            <person name="Vee V."/>
            <person name="English A."/>
            <person name="Wang M."/>
            <person name="Skinner E."/>
            <person name="Han Y."/>
            <person name="Muzny D.M."/>
            <person name="Worley K.C."/>
            <person name="Gibbs R.A."/>
        </authorList>
    </citation>
    <scope>NUCLEOTIDE SEQUENCE</scope>
</reference>
<feature type="transmembrane region" description="Helical" evidence="5">
    <location>
        <begin position="140"/>
        <end position="162"/>
    </location>
</feature>
<dbReference type="SUPFAM" id="SSF103473">
    <property type="entry name" value="MFS general substrate transporter"/>
    <property type="match status" value="1"/>
</dbReference>
<dbReference type="PANTHER" id="PTHR10924:SF27">
    <property type="entry name" value="SOLUTE CARRIER FAMILY 49 MEMBER 4"/>
    <property type="match status" value="1"/>
</dbReference>
<feature type="transmembrane region" description="Helical" evidence="5">
    <location>
        <begin position="479"/>
        <end position="498"/>
    </location>
</feature>
<dbReference type="AlphaFoldDB" id="A0A7M7MYC0"/>
<feature type="transmembrane region" description="Helical" evidence="5">
    <location>
        <begin position="310"/>
        <end position="334"/>
    </location>
</feature>
<proteinExistence type="predicted"/>
<feature type="transmembrane region" description="Helical" evidence="5">
    <location>
        <begin position="113"/>
        <end position="133"/>
    </location>
</feature>
<dbReference type="InterPro" id="IPR036259">
    <property type="entry name" value="MFS_trans_sf"/>
</dbReference>
<dbReference type="OrthoDB" id="422206at2759"/>
<reference evidence="6" key="2">
    <citation type="submission" date="2021-01" db="UniProtKB">
        <authorList>
            <consortium name="EnsemblMetazoa"/>
        </authorList>
    </citation>
    <scope>IDENTIFICATION</scope>
</reference>
<keyword evidence="7" id="KW-1185">Reference proteome</keyword>
<dbReference type="InterPro" id="IPR011701">
    <property type="entry name" value="MFS"/>
</dbReference>
<evidence type="ECO:0000256" key="1">
    <source>
        <dbReference type="ARBA" id="ARBA00004141"/>
    </source>
</evidence>
<feature type="transmembrane region" description="Helical" evidence="5">
    <location>
        <begin position="455"/>
        <end position="473"/>
    </location>
</feature>
<feature type="transmembrane region" description="Helical" evidence="5">
    <location>
        <begin position="73"/>
        <end position="93"/>
    </location>
</feature>
<evidence type="ECO:0000256" key="5">
    <source>
        <dbReference type="SAM" id="Phobius"/>
    </source>
</evidence>
<evidence type="ECO:0000256" key="3">
    <source>
        <dbReference type="ARBA" id="ARBA00022989"/>
    </source>
</evidence>
<keyword evidence="4 5" id="KW-0472">Membrane</keyword>
<feature type="transmembrane region" description="Helical" evidence="5">
    <location>
        <begin position="415"/>
        <end position="434"/>
    </location>
</feature>
<organism evidence="6 7">
    <name type="scientific">Strongylocentrotus purpuratus</name>
    <name type="common">Purple sea urchin</name>
    <dbReference type="NCBI Taxonomy" id="7668"/>
    <lineage>
        <taxon>Eukaryota</taxon>
        <taxon>Metazoa</taxon>
        <taxon>Echinodermata</taxon>
        <taxon>Eleutherozoa</taxon>
        <taxon>Echinozoa</taxon>
        <taxon>Echinoidea</taxon>
        <taxon>Euechinoidea</taxon>
        <taxon>Echinacea</taxon>
        <taxon>Camarodonta</taxon>
        <taxon>Echinidea</taxon>
        <taxon>Strongylocentrotidae</taxon>
        <taxon>Strongylocentrotus</taxon>
    </lineage>
</organism>
<dbReference type="InterPro" id="IPR049680">
    <property type="entry name" value="FLVCR1-2_SLC49-like"/>
</dbReference>
<evidence type="ECO:0000313" key="6">
    <source>
        <dbReference type="EnsemblMetazoa" id="XP_030828352"/>
    </source>
</evidence>
<feature type="transmembrane region" description="Helical" evidence="5">
    <location>
        <begin position="384"/>
        <end position="403"/>
    </location>
</feature>
<dbReference type="KEGG" id="spu:100888036"/>
<feature type="transmembrane region" description="Helical" evidence="5">
    <location>
        <begin position="267"/>
        <end position="289"/>
    </location>
</feature>
<evidence type="ECO:0000256" key="2">
    <source>
        <dbReference type="ARBA" id="ARBA00022692"/>
    </source>
</evidence>
<dbReference type="Gene3D" id="1.20.1250.20">
    <property type="entry name" value="MFS general substrate transporter like domains"/>
    <property type="match status" value="2"/>
</dbReference>
<dbReference type="Proteomes" id="UP000007110">
    <property type="component" value="Unassembled WGS sequence"/>
</dbReference>
<dbReference type="PANTHER" id="PTHR10924">
    <property type="entry name" value="MAJOR FACILITATOR SUPERFAMILY PROTEIN-RELATED"/>
    <property type="match status" value="1"/>
</dbReference>
<dbReference type="FunCoup" id="A0A7M7MYC0">
    <property type="interactions" value="99"/>
</dbReference>
<evidence type="ECO:0000313" key="7">
    <source>
        <dbReference type="Proteomes" id="UP000007110"/>
    </source>
</evidence>
<dbReference type="OMA" id="NGFAWLM"/>
<dbReference type="Pfam" id="PF07690">
    <property type="entry name" value="MFS_1"/>
    <property type="match status" value="1"/>
</dbReference>
<keyword evidence="3 5" id="KW-1133">Transmembrane helix</keyword>
<name>A0A7M7MYC0_STRPU</name>
<accession>A0A7M7MYC0</accession>
<comment type="subcellular location">
    <subcellularLocation>
        <location evidence="1">Membrane</location>
        <topology evidence="1">Multi-pass membrane protein</topology>
    </subcellularLocation>
</comment>
<dbReference type="GO" id="GO:0022857">
    <property type="term" value="F:transmembrane transporter activity"/>
    <property type="evidence" value="ECO:0007669"/>
    <property type="project" value="InterPro"/>
</dbReference>
<dbReference type="GO" id="GO:0016020">
    <property type="term" value="C:membrane"/>
    <property type="evidence" value="ECO:0000318"/>
    <property type="project" value="GO_Central"/>
</dbReference>
<sequence length="529" mass="58215">MSGFTKSNGVDSDREHLLSQDTETDEGLYGNGTSINTISQPQTVILDPKRPVIIDQNGHLEKNKEYDVYLERWYVLGVYSLMAFLQCLAWNTWGPIEDTASIVLQWGPGQFALLANWGCITFLVSAFFFSWLLHAKGLRVAVLLTGGLLVIGVGIRCIPVPVPMMKWTMNIGHIFIGLAGPILMAAVTSISATWFPANERTTATALSSTLPFLGLAVSFVLGPEIVGNININATTTQSPLTVQGGNISFQYDHTDDDIQKHLQGIRLLMYIEFGAAALLYLAALIRFPARPPTPPTASAIAKREDMKSGLIAIVKKVSFWIPALAYATASGAYSGWTAQMVTIYNDHVDQTTCGWIGCYTNLAALFGGIVTGRFADYFTGKMKPILLILIVASCTTLSWSILLANDYIPFNLPCLYVSVILFGLFLNSTIPLFFEITVESAFPIGEETTTILMTWLNNLFALFFLILPMIPSIDKDFDWLNWVMLGSVIICIPLMIFYKEHYNRLDFDVSHPTQDSNPGGHQTNGGVCA</sequence>
<keyword evidence="2 5" id="KW-0812">Transmembrane</keyword>
<dbReference type="RefSeq" id="XP_030828352.1">
    <property type="nucleotide sequence ID" value="XM_030972492.1"/>
</dbReference>
<dbReference type="EnsemblMetazoa" id="XM_030972492">
    <property type="protein sequence ID" value="XP_030828352"/>
    <property type="gene ID" value="LOC100888036"/>
</dbReference>
<dbReference type="InParanoid" id="A0A7M7MYC0"/>
<dbReference type="GeneID" id="100888036"/>
<feature type="transmembrane region" description="Helical" evidence="5">
    <location>
        <begin position="354"/>
        <end position="372"/>
    </location>
</feature>